<dbReference type="PIRSF" id="PIRSF000332">
    <property type="entry name" value="FMO"/>
    <property type="match status" value="1"/>
</dbReference>
<evidence type="ECO:0000256" key="4">
    <source>
        <dbReference type="ARBA" id="ARBA00022857"/>
    </source>
</evidence>
<dbReference type="SUPFAM" id="SSF51905">
    <property type="entry name" value="FAD/NAD(P)-binding domain"/>
    <property type="match status" value="2"/>
</dbReference>
<dbReference type="InterPro" id="IPR036188">
    <property type="entry name" value="FAD/NAD-bd_sf"/>
</dbReference>
<evidence type="ECO:0000313" key="8">
    <source>
        <dbReference type="Proteomes" id="UP000886520"/>
    </source>
</evidence>
<evidence type="ECO:0000256" key="2">
    <source>
        <dbReference type="ARBA" id="ARBA00022630"/>
    </source>
</evidence>
<dbReference type="InterPro" id="IPR050346">
    <property type="entry name" value="FMO-like"/>
</dbReference>
<comment type="caution">
    <text evidence="7">The sequence shown here is derived from an EMBL/GenBank/DDBJ whole genome shotgun (WGS) entry which is preliminary data.</text>
</comment>
<keyword evidence="8" id="KW-1185">Reference proteome</keyword>
<evidence type="ECO:0000313" key="7">
    <source>
        <dbReference type="EMBL" id="KAI5074336.1"/>
    </source>
</evidence>
<proteinExistence type="inferred from homology"/>
<dbReference type="InterPro" id="IPR000960">
    <property type="entry name" value="Flavin_mOase"/>
</dbReference>
<evidence type="ECO:0000256" key="6">
    <source>
        <dbReference type="RuleBase" id="RU361177"/>
    </source>
</evidence>
<keyword evidence="4" id="KW-0521">NADP</keyword>
<evidence type="ECO:0000256" key="5">
    <source>
        <dbReference type="ARBA" id="ARBA00023002"/>
    </source>
</evidence>
<accession>A0A9D4ZIM2</accession>
<evidence type="ECO:0000256" key="3">
    <source>
        <dbReference type="ARBA" id="ARBA00022827"/>
    </source>
</evidence>
<evidence type="ECO:0000256" key="1">
    <source>
        <dbReference type="ARBA" id="ARBA00009183"/>
    </source>
</evidence>
<dbReference type="OrthoDB" id="66881at2759"/>
<keyword evidence="3 6" id="KW-0274">FAD</keyword>
<dbReference type="GO" id="GO:0004499">
    <property type="term" value="F:N,N-dimethylaniline monooxygenase activity"/>
    <property type="evidence" value="ECO:0007669"/>
    <property type="project" value="InterPro"/>
</dbReference>
<dbReference type="PANTHER" id="PTHR23023">
    <property type="entry name" value="DIMETHYLANILINE MONOOXYGENASE"/>
    <property type="match status" value="1"/>
</dbReference>
<dbReference type="GO" id="GO:0050660">
    <property type="term" value="F:flavin adenine dinucleotide binding"/>
    <property type="evidence" value="ECO:0007669"/>
    <property type="project" value="InterPro"/>
</dbReference>
<dbReference type="InterPro" id="IPR020946">
    <property type="entry name" value="Flavin_mOase-like"/>
</dbReference>
<dbReference type="AlphaFoldDB" id="A0A9D4ZIM2"/>
<dbReference type="EC" id="1.-.-.-" evidence="6"/>
<dbReference type="Gene3D" id="3.50.50.60">
    <property type="entry name" value="FAD/NAD(P)-binding domain"/>
    <property type="match status" value="2"/>
</dbReference>
<organism evidence="7 8">
    <name type="scientific">Adiantum capillus-veneris</name>
    <name type="common">Maidenhair fern</name>
    <dbReference type="NCBI Taxonomy" id="13818"/>
    <lineage>
        <taxon>Eukaryota</taxon>
        <taxon>Viridiplantae</taxon>
        <taxon>Streptophyta</taxon>
        <taxon>Embryophyta</taxon>
        <taxon>Tracheophyta</taxon>
        <taxon>Polypodiopsida</taxon>
        <taxon>Polypodiidae</taxon>
        <taxon>Polypodiales</taxon>
        <taxon>Pteridineae</taxon>
        <taxon>Pteridaceae</taxon>
        <taxon>Vittarioideae</taxon>
        <taxon>Adiantum</taxon>
    </lineage>
</organism>
<gene>
    <name evidence="7" type="ORF">GOP47_0010297</name>
</gene>
<sequence>MHHGFTPTLMEAGDSLGGIWRRTCSITKLQSTSARYQFSDFPWPNGTPPHPHHQQVLDYFDSYAAHFHIKDKILFNCKVVEIKCTQVQGPSMLWGGKGSAFANINGNRENKVWDVRVERRDFQLDDKVHHEWLQFDFLVLCVGRYGDPSYPTFPLNRGPDSFSGKVMHAMEYAMLDNASAQQMLKGKRVIVVGYMKSAIDITMEATTANQGAQGHPCHLIFRTTNWITVDRNLFGKFLSLFYLTHFAELMHPKPGQGWLLSILSVCLCPLKWLSSKVIELYLLWHLPLLKYGLVPKHSFWTHASACKTFLVPDEFFPRVEEGEIVLHKTGEWSFCKDGVVLHDGTFVPADVVILGTGFDSHKKILSLLPIEYSSLLLDPSGVIPLYRGTIHPRIPHLAILGYQLKSSYMLASEMSARWLAHFLQGSFSLPSVLDMEKNAQQWIRHMSAVSPFFHQKVCNASAPIWHCDEMCRDFGWNPWRKTSWFQELFSPYSNLDYKEP</sequence>
<name>A0A9D4ZIM2_ADICA</name>
<dbReference type="GO" id="GO:0050661">
    <property type="term" value="F:NADP binding"/>
    <property type="evidence" value="ECO:0007669"/>
    <property type="project" value="InterPro"/>
</dbReference>
<comment type="cofactor">
    <cofactor evidence="6">
        <name>FAD</name>
        <dbReference type="ChEBI" id="CHEBI:57692"/>
    </cofactor>
</comment>
<dbReference type="EMBL" id="JABFUD020000010">
    <property type="protein sequence ID" value="KAI5074336.1"/>
    <property type="molecule type" value="Genomic_DNA"/>
</dbReference>
<dbReference type="Pfam" id="PF00743">
    <property type="entry name" value="FMO-like"/>
    <property type="match status" value="1"/>
</dbReference>
<keyword evidence="6" id="KW-0503">Monooxygenase</keyword>
<keyword evidence="5 6" id="KW-0560">Oxidoreductase</keyword>
<comment type="similarity">
    <text evidence="1 6">Belongs to the FMO family.</text>
</comment>
<protein>
    <recommendedName>
        <fullName evidence="6">Flavin-containing monooxygenase</fullName>
        <ecNumber evidence="6">1.-.-.-</ecNumber>
    </recommendedName>
</protein>
<reference evidence="7" key="1">
    <citation type="submission" date="2021-01" db="EMBL/GenBank/DDBJ databases">
        <title>Adiantum capillus-veneris genome.</title>
        <authorList>
            <person name="Fang Y."/>
            <person name="Liao Q."/>
        </authorList>
    </citation>
    <scope>NUCLEOTIDE SEQUENCE</scope>
    <source>
        <strain evidence="7">H3</strain>
        <tissue evidence="7">Leaf</tissue>
    </source>
</reference>
<keyword evidence="2 6" id="KW-0285">Flavoprotein</keyword>
<dbReference type="Proteomes" id="UP000886520">
    <property type="component" value="Chromosome 10"/>
</dbReference>